<name>A0A9Q0FRB6_9ROSI</name>
<dbReference type="AlphaFoldDB" id="A0A9Q0FRB6"/>
<evidence type="ECO:0000313" key="1">
    <source>
        <dbReference type="EMBL" id="KAJ4836358.1"/>
    </source>
</evidence>
<proteinExistence type="predicted"/>
<keyword evidence="2" id="KW-1185">Reference proteome</keyword>
<dbReference type="Pfam" id="PF11152">
    <property type="entry name" value="CCB2_CCB4"/>
    <property type="match status" value="1"/>
</dbReference>
<sequence>MSNLSSAVCPLIQLRASPRIRAKTTAKSLTIKSQQKQQQPNLSVLRFTFGKQGFLDSMSLTCPDGSAMAPLLSMALNSMVCKISQGAGAVDQITLPQEARQIFVMSQNISASLKEDLAWATYVLLRNTNTIAVMISIQDDLCVRGYWNTPDDLSKEQLLNWFQKQVEKLGLTDLKDTLYFPQASESGLWEMLPKGTCSLLVEPVLQAKEEKQTIEGFVLLASSMSYAYSDKDRAWITAVANKF</sequence>
<gene>
    <name evidence="1" type="ORF">Tsubulata_025914</name>
</gene>
<evidence type="ECO:0008006" key="3">
    <source>
        <dbReference type="Google" id="ProtNLM"/>
    </source>
</evidence>
<dbReference type="PANTHER" id="PTHR36403">
    <property type="entry name" value="PROTEIN COFACTOR ASSEMBLY OF COMPLEX C SUBUNIT B CCB2, CHLOROPLASTIC"/>
    <property type="match status" value="1"/>
</dbReference>
<dbReference type="EMBL" id="JAKUCV010004147">
    <property type="protein sequence ID" value="KAJ4836358.1"/>
    <property type="molecule type" value="Genomic_DNA"/>
</dbReference>
<dbReference type="Proteomes" id="UP001141552">
    <property type="component" value="Unassembled WGS sequence"/>
</dbReference>
<organism evidence="1 2">
    <name type="scientific">Turnera subulata</name>
    <dbReference type="NCBI Taxonomy" id="218843"/>
    <lineage>
        <taxon>Eukaryota</taxon>
        <taxon>Viridiplantae</taxon>
        <taxon>Streptophyta</taxon>
        <taxon>Embryophyta</taxon>
        <taxon>Tracheophyta</taxon>
        <taxon>Spermatophyta</taxon>
        <taxon>Magnoliopsida</taxon>
        <taxon>eudicotyledons</taxon>
        <taxon>Gunneridae</taxon>
        <taxon>Pentapetalae</taxon>
        <taxon>rosids</taxon>
        <taxon>fabids</taxon>
        <taxon>Malpighiales</taxon>
        <taxon>Passifloraceae</taxon>
        <taxon>Turnera</taxon>
    </lineage>
</organism>
<protein>
    <recommendedName>
        <fullName evidence="3">Protein COFACTOR ASSEMBLY OF COMPLEX C SUBUNIT B CCB2, chloroplastic</fullName>
    </recommendedName>
</protein>
<dbReference type="InterPro" id="IPR044970">
    <property type="entry name" value="CCB2"/>
</dbReference>
<dbReference type="PANTHER" id="PTHR36403:SF1">
    <property type="entry name" value="PROTEIN COFACTOR ASSEMBLY OF COMPLEX C SUBUNIT B CCB2, CHLOROPLASTIC"/>
    <property type="match status" value="1"/>
</dbReference>
<dbReference type="OrthoDB" id="514937at2759"/>
<dbReference type="GO" id="GO:0010190">
    <property type="term" value="P:cytochrome b6f complex assembly"/>
    <property type="evidence" value="ECO:0007669"/>
    <property type="project" value="InterPro"/>
</dbReference>
<evidence type="ECO:0000313" key="2">
    <source>
        <dbReference type="Proteomes" id="UP001141552"/>
    </source>
</evidence>
<accession>A0A9Q0FRB6</accession>
<reference evidence="1" key="1">
    <citation type="submission" date="2022-02" db="EMBL/GenBank/DDBJ databases">
        <authorList>
            <person name="Henning P.M."/>
            <person name="McCubbin A.G."/>
            <person name="Shore J.S."/>
        </authorList>
    </citation>
    <scope>NUCLEOTIDE SEQUENCE</scope>
    <source>
        <strain evidence="1">F60SS</strain>
        <tissue evidence="1">Leaves</tissue>
    </source>
</reference>
<reference evidence="1" key="2">
    <citation type="journal article" date="2023" name="Plants (Basel)">
        <title>Annotation of the Turnera subulata (Passifloraceae) Draft Genome Reveals the S-Locus Evolved after the Divergence of Turneroideae from Passifloroideae in a Stepwise Manner.</title>
        <authorList>
            <person name="Henning P.M."/>
            <person name="Roalson E.H."/>
            <person name="Mir W."/>
            <person name="McCubbin A.G."/>
            <person name="Shore J.S."/>
        </authorList>
    </citation>
    <scope>NUCLEOTIDE SEQUENCE</scope>
    <source>
        <strain evidence="1">F60SS</strain>
    </source>
</reference>
<comment type="caution">
    <text evidence="1">The sequence shown here is derived from an EMBL/GenBank/DDBJ whole genome shotgun (WGS) entry which is preliminary data.</text>
</comment>
<dbReference type="InterPro" id="IPR021325">
    <property type="entry name" value="CCB2/CCB4"/>
</dbReference>